<dbReference type="AlphaFoldDB" id="A0A445MUY0"/>
<evidence type="ECO:0000313" key="1">
    <source>
        <dbReference type="EMBL" id="SPD73307.1"/>
    </source>
</evidence>
<evidence type="ECO:0008006" key="2">
    <source>
        <dbReference type="Google" id="ProtNLM"/>
    </source>
</evidence>
<accession>A0A445MUY0</accession>
<organism evidence="1">
    <name type="scientific">uncultured Desulfobacterium sp</name>
    <dbReference type="NCBI Taxonomy" id="201089"/>
    <lineage>
        <taxon>Bacteria</taxon>
        <taxon>Pseudomonadati</taxon>
        <taxon>Thermodesulfobacteriota</taxon>
        <taxon>Desulfobacteria</taxon>
        <taxon>Desulfobacterales</taxon>
        <taxon>Desulfobacteriaceae</taxon>
        <taxon>Desulfobacterium</taxon>
        <taxon>environmental samples</taxon>
    </lineage>
</organism>
<reference evidence="1" key="1">
    <citation type="submission" date="2018-01" db="EMBL/GenBank/DDBJ databases">
        <authorList>
            <person name="Regsiter A."/>
            <person name="William W."/>
        </authorList>
    </citation>
    <scope>NUCLEOTIDE SEQUENCE</scope>
    <source>
        <strain evidence="1">TRIP AH-1</strain>
    </source>
</reference>
<dbReference type="InterPro" id="IPR009363">
    <property type="entry name" value="Phage_Mu_Gp16"/>
</dbReference>
<protein>
    <recommendedName>
        <fullName evidence="2">Mu-like prophage protein gp16</fullName>
    </recommendedName>
</protein>
<sequence length="124" mass="14790">MLDNKKLAVVHIVKKELNLSEQQYRDTLEKITGRRTARELDDAGFNKLMRYFASSKYYRLNQDGLTFRQKMYIKHLRDELGWDEAHFVNFLRKYYKKTAIESFTRKEASKLIESLKGILGHGRK</sequence>
<proteinExistence type="predicted"/>
<gene>
    <name evidence="1" type="ORF">PITCH_A180009</name>
</gene>
<dbReference type="EMBL" id="OJIN01000090">
    <property type="protein sequence ID" value="SPD73307.1"/>
    <property type="molecule type" value="Genomic_DNA"/>
</dbReference>
<name>A0A445MUY0_9BACT</name>
<dbReference type="Pfam" id="PF06252">
    <property type="entry name" value="GemA"/>
    <property type="match status" value="1"/>
</dbReference>